<evidence type="ECO:0000313" key="3">
    <source>
        <dbReference type="EMBL" id="GLR18591.1"/>
    </source>
</evidence>
<dbReference type="Proteomes" id="UP001156666">
    <property type="component" value="Unassembled WGS sequence"/>
</dbReference>
<dbReference type="Gene3D" id="3.40.630.10">
    <property type="entry name" value="Zn peptidases"/>
    <property type="match status" value="1"/>
</dbReference>
<dbReference type="AlphaFoldDB" id="A0AA37STJ4"/>
<feature type="domain" description="Peptidase M28" evidence="2">
    <location>
        <begin position="115"/>
        <end position="311"/>
    </location>
</feature>
<feature type="chain" id="PRO_5041233597" description="Peptidase M28 domain-containing protein" evidence="1">
    <location>
        <begin position="18"/>
        <end position="332"/>
    </location>
</feature>
<dbReference type="InterPro" id="IPR045175">
    <property type="entry name" value="M28_fam"/>
</dbReference>
<feature type="signal peptide" evidence="1">
    <location>
        <begin position="1"/>
        <end position="17"/>
    </location>
</feature>
<dbReference type="PROSITE" id="PS51257">
    <property type="entry name" value="PROKAR_LIPOPROTEIN"/>
    <property type="match status" value="1"/>
</dbReference>
<reference evidence="3" key="1">
    <citation type="journal article" date="2014" name="Int. J. Syst. Evol. Microbiol.">
        <title>Complete genome sequence of Corynebacterium casei LMG S-19264T (=DSM 44701T), isolated from a smear-ripened cheese.</title>
        <authorList>
            <consortium name="US DOE Joint Genome Institute (JGI-PGF)"/>
            <person name="Walter F."/>
            <person name="Albersmeier A."/>
            <person name="Kalinowski J."/>
            <person name="Ruckert C."/>
        </authorList>
    </citation>
    <scope>NUCLEOTIDE SEQUENCE</scope>
    <source>
        <strain evidence="3">NBRC 108769</strain>
    </source>
</reference>
<dbReference type="GO" id="GO:0006508">
    <property type="term" value="P:proteolysis"/>
    <property type="evidence" value="ECO:0007669"/>
    <property type="project" value="InterPro"/>
</dbReference>
<protein>
    <recommendedName>
        <fullName evidence="2">Peptidase M28 domain-containing protein</fullName>
    </recommendedName>
</protein>
<dbReference type="SUPFAM" id="SSF53187">
    <property type="entry name" value="Zn-dependent exopeptidases"/>
    <property type="match status" value="1"/>
</dbReference>
<accession>A0AA37STJ4</accession>
<name>A0AA37STJ4_9BACT</name>
<reference evidence="3" key="2">
    <citation type="submission" date="2023-01" db="EMBL/GenBank/DDBJ databases">
        <title>Draft genome sequence of Portibacter lacus strain NBRC 108769.</title>
        <authorList>
            <person name="Sun Q."/>
            <person name="Mori K."/>
        </authorList>
    </citation>
    <scope>NUCLEOTIDE SEQUENCE</scope>
    <source>
        <strain evidence="3">NBRC 108769</strain>
    </source>
</reference>
<evidence type="ECO:0000259" key="2">
    <source>
        <dbReference type="Pfam" id="PF04389"/>
    </source>
</evidence>
<dbReference type="InterPro" id="IPR007484">
    <property type="entry name" value="Peptidase_M28"/>
</dbReference>
<keyword evidence="4" id="KW-1185">Reference proteome</keyword>
<sequence>MHIHTKFFLLITLLSLASCIGTKQNTNETEGIERTTKPLSEFSAENINAAQSLEETTEIISALASDEFGGRKPLTDGFKKAGEYVELYLKNNKISPYRNQSYKDSVDLDGSITNNVVGVIRNDSESNDYVMICAHLDHLGAAKGDDKVYNGANDNASGVTAVLQVAKVLAQYDFNQNIIVALFTAEESGLVGSKQLATKLKAENNNLTHVFNFEMIGKTLTTGSNQVYITGFNKSNLAEEMNKAVGFEFVKFLPTAVKYQLFSRSDNFPFYAEFNIPSQTISTFDFENYNYYHKAGDEVELMDLENMNDIIHTSTLAIGKILQDNQVKLNEK</sequence>
<evidence type="ECO:0000256" key="1">
    <source>
        <dbReference type="SAM" id="SignalP"/>
    </source>
</evidence>
<dbReference type="PANTHER" id="PTHR12147">
    <property type="entry name" value="METALLOPEPTIDASE M28 FAMILY MEMBER"/>
    <property type="match status" value="1"/>
</dbReference>
<dbReference type="Pfam" id="PF04389">
    <property type="entry name" value="Peptidase_M28"/>
    <property type="match status" value="1"/>
</dbReference>
<dbReference type="GO" id="GO:0008235">
    <property type="term" value="F:metalloexopeptidase activity"/>
    <property type="evidence" value="ECO:0007669"/>
    <property type="project" value="InterPro"/>
</dbReference>
<evidence type="ECO:0000313" key="4">
    <source>
        <dbReference type="Proteomes" id="UP001156666"/>
    </source>
</evidence>
<proteinExistence type="predicted"/>
<dbReference type="PANTHER" id="PTHR12147:SF26">
    <property type="entry name" value="PEPTIDASE M28 DOMAIN-CONTAINING PROTEIN"/>
    <property type="match status" value="1"/>
</dbReference>
<comment type="caution">
    <text evidence="3">The sequence shown here is derived from an EMBL/GenBank/DDBJ whole genome shotgun (WGS) entry which is preliminary data.</text>
</comment>
<keyword evidence="1" id="KW-0732">Signal</keyword>
<gene>
    <name evidence="3" type="ORF">GCM10007940_32070</name>
</gene>
<dbReference type="EMBL" id="BSOH01000021">
    <property type="protein sequence ID" value="GLR18591.1"/>
    <property type="molecule type" value="Genomic_DNA"/>
</dbReference>
<organism evidence="3 4">
    <name type="scientific">Portibacter lacus</name>
    <dbReference type="NCBI Taxonomy" id="1099794"/>
    <lineage>
        <taxon>Bacteria</taxon>
        <taxon>Pseudomonadati</taxon>
        <taxon>Bacteroidota</taxon>
        <taxon>Saprospiria</taxon>
        <taxon>Saprospirales</taxon>
        <taxon>Haliscomenobacteraceae</taxon>
        <taxon>Portibacter</taxon>
    </lineage>
</organism>